<feature type="active site" description="O-(5'-phospho-DNA)-serine intermediate" evidence="1 2">
    <location>
        <position position="9"/>
    </location>
</feature>
<dbReference type="InterPro" id="IPR006118">
    <property type="entry name" value="Recombinase_CS"/>
</dbReference>
<organism evidence="3 4">
    <name type="scientific">Brevibacillus antibioticus</name>
    <dbReference type="NCBI Taxonomy" id="2570228"/>
    <lineage>
        <taxon>Bacteria</taxon>
        <taxon>Bacillati</taxon>
        <taxon>Bacillota</taxon>
        <taxon>Bacilli</taxon>
        <taxon>Bacillales</taxon>
        <taxon>Paenibacillaceae</taxon>
        <taxon>Brevibacillus</taxon>
    </lineage>
</organism>
<sequence>MIGIYARVSTEEQSKSGFSLDNQVMECRKKAATSEAAEYYLSKAQDELTFEDKKELIRHVVKEVSVFEESVEIYTF</sequence>
<evidence type="ECO:0000313" key="3">
    <source>
        <dbReference type="EMBL" id="TKI56345.1"/>
    </source>
</evidence>
<dbReference type="AlphaFoldDB" id="A0A4U2Y819"/>
<dbReference type="OrthoDB" id="9811097at2"/>
<dbReference type="PROSITE" id="PS00397">
    <property type="entry name" value="RECOMBINASES_1"/>
    <property type="match status" value="1"/>
</dbReference>
<dbReference type="InterPro" id="IPR036162">
    <property type="entry name" value="Resolvase-like_N_sf"/>
</dbReference>
<protein>
    <submittedName>
        <fullName evidence="3">Recombinase family protein</fullName>
    </submittedName>
</protein>
<dbReference type="SUPFAM" id="SSF53041">
    <property type="entry name" value="Resolvase-like"/>
    <property type="match status" value="1"/>
</dbReference>
<comment type="caution">
    <text evidence="3">The sequence shown here is derived from an EMBL/GenBank/DDBJ whole genome shotgun (WGS) entry which is preliminary data.</text>
</comment>
<name>A0A4U2Y819_9BACL</name>
<evidence type="ECO:0000256" key="2">
    <source>
        <dbReference type="PROSITE-ProRule" id="PRU10137"/>
    </source>
</evidence>
<evidence type="ECO:0000256" key="1">
    <source>
        <dbReference type="PIRSR" id="PIRSR606118-50"/>
    </source>
</evidence>
<dbReference type="RefSeq" id="WP_137029800.1">
    <property type="nucleotide sequence ID" value="NZ_SZNK01000001.1"/>
</dbReference>
<dbReference type="EMBL" id="SZNK01000001">
    <property type="protein sequence ID" value="TKI56345.1"/>
    <property type="molecule type" value="Genomic_DNA"/>
</dbReference>
<accession>A0A4U2Y819</accession>
<dbReference type="Proteomes" id="UP000307841">
    <property type="component" value="Unassembled WGS sequence"/>
</dbReference>
<dbReference type="GO" id="GO:0000150">
    <property type="term" value="F:DNA strand exchange activity"/>
    <property type="evidence" value="ECO:0007669"/>
    <property type="project" value="InterPro"/>
</dbReference>
<gene>
    <name evidence="3" type="ORF">E8L90_13205</name>
</gene>
<evidence type="ECO:0000313" key="4">
    <source>
        <dbReference type="Proteomes" id="UP000307841"/>
    </source>
</evidence>
<dbReference type="GO" id="GO:0003677">
    <property type="term" value="F:DNA binding"/>
    <property type="evidence" value="ECO:0007669"/>
    <property type="project" value="InterPro"/>
</dbReference>
<dbReference type="Gene3D" id="3.40.50.1390">
    <property type="entry name" value="Resolvase, N-terminal catalytic domain"/>
    <property type="match status" value="1"/>
</dbReference>
<proteinExistence type="predicted"/>
<keyword evidence="4" id="KW-1185">Reference proteome</keyword>
<reference evidence="3 4" key="1">
    <citation type="submission" date="2019-04" db="EMBL/GenBank/DDBJ databases">
        <title>Whole genome sequencing of Brevibacillus sp. TGS2-1.</title>
        <authorList>
            <person name="Choi A."/>
        </authorList>
    </citation>
    <scope>NUCLEOTIDE SEQUENCE [LARGE SCALE GENOMIC DNA]</scope>
    <source>
        <strain evidence="3 4">TGS2-1</strain>
    </source>
</reference>